<evidence type="ECO:0000256" key="3">
    <source>
        <dbReference type="ARBA" id="ARBA00029754"/>
    </source>
</evidence>
<dbReference type="PANTHER" id="PTHR21262">
    <property type="entry name" value="GUANOSINE-3',5'-BIS DIPHOSPHATE 3'-PYROPHOSPHOHYDROLASE"/>
    <property type="match status" value="1"/>
</dbReference>
<dbReference type="FunFam" id="3.10.20.30:FF:000002">
    <property type="entry name" value="GTP pyrophosphokinase (RelA/SpoT)"/>
    <property type="match status" value="1"/>
</dbReference>
<evidence type="ECO:0000313" key="8">
    <source>
        <dbReference type="EMBL" id="AZS24458.1"/>
    </source>
</evidence>
<dbReference type="SUPFAM" id="SSF55021">
    <property type="entry name" value="ACT-like"/>
    <property type="match status" value="1"/>
</dbReference>
<dbReference type="CDD" id="cd04876">
    <property type="entry name" value="ACT_RelA-SpoT"/>
    <property type="match status" value="1"/>
</dbReference>
<dbReference type="InterPro" id="IPR045600">
    <property type="entry name" value="RelA/SpoT_AH_RIS"/>
</dbReference>
<feature type="region of interest" description="Disordered" evidence="7">
    <location>
        <begin position="565"/>
        <end position="590"/>
    </location>
</feature>
<dbReference type="InterPro" id="IPR033655">
    <property type="entry name" value="TGS_RelA/SpoT"/>
</dbReference>
<dbReference type="EMBL" id="CP034672">
    <property type="protein sequence ID" value="AZS24458.1"/>
    <property type="molecule type" value="Genomic_DNA"/>
</dbReference>
<evidence type="ECO:0000256" key="4">
    <source>
        <dbReference type="ARBA" id="ARBA00032407"/>
    </source>
</evidence>
<dbReference type="GO" id="GO:0008893">
    <property type="term" value="F:guanosine-3',5'-bis(diphosphate) 3'-diphosphatase activity"/>
    <property type="evidence" value="ECO:0007669"/>
    <property type="project" value="TreeGrafter"/>
</dbReference>
<keyword evidence="8" id="KW-0418">Kinase</keyword>
<dbReference type="NCBIfam" id="NF008124">
    <property type="entry name" value="PRK10872.1"/>
    <property type="match status" value="1"/>
</dbReference>
<dbReference type="InterPro" id="IPR012675">
    <property type="entry name" value="Beta-grasp_dom_sf"/>
</dbReference>
<dbReference type="SUPFAM" id="SSF81301">
    <property type="entry name" value="Nucleotidyltransferase"/>
    <property type="match status" value="1"/>
</dbReference>
<dbReference type="GO" id="GO:0015969">
    <property type="term" value="P:guanosine tetraphosphate metabolic process"/>
    <property type="evidence" value="ECO:0007669"/>
    <property type="project" value="InterPro"/>
</dbReference>
<evidence type="ECO:0000256" key="7">
    <source>
        <dbReference type="SAM" id="MobiDB-lite"/>
    </source>
</evidence>
<reference evidence="8 9" key="1">
    <citation type="submission" date="2018-12" db="EMBL/GenBank/DDBJ databases">
        <title>Characterization and Draft Genome of Vibrio anguillarum J360 Marine Pathogen Isolated from an Outbreak in Lumpfish (Cyclopterus lumpus).</title>
        <authorList>
            <person name="Vasquez J.I."/>
            <person name="Cao T."/>
            <person name="Chakraborty S."/>
            <person name="Gnanagobal H."/>
            <person name="Wescot J."/>
            <person name="Boyce D."/>
            <person name="Santander J."/>
        </authorList>
    </citation>
    <scope>NUCLEOTIDE SEQUENCE [LARGE SCALE GENOMIC DNA]</scope>
    <source>
        <strain evidence="8 9">J360</strain>
    </source>
</reference>
<dbReference type="InterPro" id="IPR045865">
    <property type="entry name" value="ACT-like_dom_sf"/>
</dbReference>
<accession>A0A289GED5</accession>
<dbReference type="InterPro" id="IPR002912">
    <property type="entry name" value="ACT_dom"/>
</dbReference>
<dbReference type="Gene3D" id="1.10.3210.10">
    <property type="entry name" value="Hypothetical protein af1432"/>
    <property type="match status" value="1"/>
</dbReference>
<dbReference type="Proteomes" id="UP000256923">
    <property type="component" value="Chromosome 1"/>
</dbReference>
<dbReference type="Pfam" id="PF02824">
    <property type="entry name" value="TGS"/>
    <property type="match status" value="1"/>
</dbReference>
<dbReference type="NCBIfam" id="TIGR00691">
    <property type="entry name" value="spoT_relA"/>
    <property type="match status" value="1"/>
</dbReference>
<dbReference type="Gene3D" id="3.30.460.10">
    <property type="entry name" value="Beta Polymerase, domain 2"/>
    <property type="match status" value="1"/>
</dbReference>
<dbReference type="FunFam" id="1.10.3210.10:FF:000007">
    <property type="entry name" value="GTP pyrophosphokinase"/>
    <property type="match status" value="1"/>
</dbReference>
<evidence type="ECO:0000313" key="9">
    <source>
        <dbReference type="Proteomes" id="UP000256923"/>
    </source>
</evidence>
<dbReference type="GO" id="GO:0042594">
    <property type="term" value="P:response to starvation"/>
    <property type="evidence" value="ECO:0007669"/>
    <property type="project" value="TreeGrafter"/>
</dbReference>
<dbReference type="GO" id="GO:0005886">
    <property type="term" value="C:plasma membrane"/>
    <property type="evidence" value="ECO:0007669"/>
    <property type="project" value="TreeGrafter"/>
</dbReference>
<dbReference type="CDD" id="cd05399">
    <property type="entry name" value="NT_Rel-Spo_like"/>
    <property type="match status" value="1"/>
</dbReference>
<proteinExistence type="inferred from homology"/>
<dbReference type="InterPro" id="IPR004811">
    <property type="entry name" value="RelA/Spo_fam"/>
</dbReference>
<dbReference type="CDD" id="cd01668">
    <property type="entry name" value="TGS_RSH"/>
    <property type="match status" value="1"/>
</dbReference>
<dbReference type="InterPro" id="IPR007685">
    <property type="entry name" value="RelA_SpoT"/>
</dbReference>
<dbReference type="InterPro" id="IPR004095">
    <property type="entry name" value="TGS"/>
</dbReference>
<evidence type="ECO:0000256" key="1">
    <source>
        <dbReference type="ARBA" id="ARBA00019852"/>
    </source>
</evidence>
<dbReference type="PROSITE" id="PS51880">
    <property type="entry name" value="TGS"/>
    <property type="match status" value="1"/>
</dbReference>
<protein>
    <recommendedName>
        <fullName evidence="1">GTP pyrophosphokinase</fullName>
    </recommendedName>
    <alternativeName>
        <fullName evidence="4">(p)ppGpp synthase</fullName>
    </alternativeName>
    <alternativeName>
        <fullName evidence="3">ATP:GTP 3'-pyrophosphotransferase</fullName>
    </alternativeName>
    <alternativeName>
        <fullName evidence="5">ppGpp synthase I</fullName>
    </alternativeName>
</protein>
<comment type="similarity">
    <text evidence="6">Belongs to the relA/spoT family.</text>
</comment>
<dbReference type="GO" id="GO:0008728">
    <property type="term" value="F:GTP diphosphokinase activity"/>
    <property type="evidence" value="ECO:0007669"/>
    <property type="project" value="TreeGrafter"/>
</dbReference>
<dbReference type="PROSITE" id="PS51671">
    <property type="entry name" value="ACT"/>
    <property type="match status" value="1"/>
</dbReference>
<dbReference type="Gene3D" id="3.10.20.30">
    <property type="match status" value="1"/>
</dbReference>
<dbReference type="RefSeq" id="WP_019283340.1">
    <property type="nucleotide sequence ID" value="NZ_CP023054.1"/>
</dbReference>
<sequence length="740" mass="84138">MVAVRSAHLNPDEQFELDKWIASLHQDKSTASKLTDVYRQCETLLEGQAKGPLLLWRGREMIEILITLSMDRATLVAAQLFPIVSSGLFDREVLEETYGKGIVKLIDGVEEMAALGQLNVTLQGSEASEQVDNVRRMLLAMVDDFRCVVIKLAERICNLREVKDEPDEIRRVAAKECANIYAPLANRLGIGQLKWEIEDYAFRYQQSDTYKQIAKQLSERRIVREQYIHDFVEDLRAEMKLSHINAEVSGRPKHIYSIWRKMQKKGLAFDELFDVRAVRIIADQLQDCYAALGVVHTKYKHLPSEFDDYVANPKPNGYQSIHTVILGPEGKTIEIQIRTKQMHEESELGVAAHWKYKEGATVARSGYDEKITWLRKLLDWQEEMSDSGEMIDELRSQVFDDRVYAFTPRGDVVDLPMGATPLDFAYHIHSEVGHRCIGAKVAGRIVPFTHKLSMGDQVEIITQKEPNPSRDWLNPATGFVHSGRARAKINAWFRKQGREKNLEAGREILESELAKIGATLKDADKYALKRFNVNTPDELYVGIGSGDLRINQIVNHINALVNKPTAEQEDQQALQKLQDAQTRPDQPHRAHKDAVVVEGVDNLMTHLARCCQPIPGDEIKGYITQGRGISVHRSDCEQLEELSHHAPERIIDTVWGRGFVGTYILTLRVEAMERGGLLKDITTLLANEKVKVISMKSRSDYKRQLIIMDFDLEVSNIEALSRVSMRVEQIKDVMLVKRLG</sequence>
<dbReference type="Pfam" id="PF04607">
    <property type="entry name" value="RelA_SpoT"/>
    <property type="match status" value="1"/>
</dbReference>
<dbReference type="InterPro" id="IPR006674">
    <property type="entry name" value="HD_domain"/>
</dbReference>
<dbReference type="AlphaFoldDB" id="A0A289GED5"/>
<dbReference type="GO" id="GO:0016301">
    <property type="term" value="F:kinase activity"/>
    <property type="evidence" value="ECO:0007669"/>
    <property type="project" value="UniProtKB-KW"/>
</dbReference>
<gene>
    <name evidence="8" type="ORF">DYL72_04855</name>
</gene>
<dbReference type="GO" id="GO:0015949">
    <property type="term" value="P:nucleobase-containing small molecule interconversion"/>
    <property type="evidence" value="ECO:0007669"/>
    <property type="project" value="UniProtKB-ARBA"/>
</dbReference>
<dbReference type="SUPFAM" id="SSF109604">
    <property type="entry name" value="HD-domain/PDEase-like"/>
    <property type="match status" value="1"/>
</dbReference>
<dbReference type="InterPro" id="IPR012676">
    <property type="entry name" value="TGS-like"/>
</dbReference>
<dbReference type="InterPro" id="IPR043519">
    <property type="entry name" value="NT_sf"/>
</dbReference>
<dbReference type="Pfam" id="PF19296">
    <property type="entry name" value="RelA_AH_RIS"/>
    <property type="match status" value="1"/>
</dbReference>
<name>A0A289GED5_VIBAN</name>
<dbReference type="SMART" id="SM00954">
    <property type="entry name" value="RelA_SpoT"/>
    <property type="match status" value="1"/>
</dbReference>
<dbReference type="Gene3D" id="3.30.70.260">
    <property type="match status" value="1"/>
</dbReference>
<evidence type="ECO:0000256" key="6">
    <source>
        <dbReference type="RuleBase" id="RU003847"/>
    </source>
</evidence>
<comment type="function">
    <text evidence="6">In eubacteria ppGpp (guanosine 3'-diphosphate 5'-diphosphate) is a mediator of the stringent response that coordinates a variety of cellular activities in response to changes in nutritional abundance.</text>
</comment>
<dbReference type="SUPFAM" id="SSF81271">
    <property type="entry name" value="TGS-like"/>
    <property type="match status" value="1"/>
</dbReference>
<dbReference type="PANTHER" id="PTHR21262:SF31">
    <property type="entry name" value="GTP PYROPHOSPHOKINASE"/>
    <property type="match status" value="1"/>
</dbReference>
<evidence type="ECO:0000256" key="2">
    <source>
        <dbReference type="ARBA" id="ARBA00025704"/>
    </source>
</evidence>
<comment type="pathway">
    <text evidence="2">Purine metabolism.</text>
</comment>
<organism evidence="8 9">
    <name type="scientific">Vibrio anguillarum</name>
    <name type="common">Listonella anguillarum</name>
    <dbReference type="NCBI Taxonomy" id="55601"/>
    <lineage>
        <taxon>Bacteria</taxon>
        <taxon>Pseudomonadati</taxon>
        <taxon>Pseudomonadota</taxon>
        <taxon>Gammaproteobacteria</taxon>
        <taxon>Vibrionales</taxon>
        <taxon>Vibrionaceae</taxon>
        <taxon>Vibrio</taxon>
    </lineage>
</organism>
<keyword evidence="8" id="KW-0808">Transferase</keyword>
<dbReference type="PROSITE" id="PS51831">
    <property type="entry name" value="HD"/>
    <property type="match status" value="1"/>
</dbReference>
<evidence type="ECO:0000256" key="5">
    <source>
        <dbReference type="ARBA" id="ARBA00033308"/>
    </source>
</evidence>
<dbReference type="Pfam" id="PF13328">
    <property type="entry name" value="HD_4"/>
    <property type="match status" value="1"/>
</dbReference>
<dbReference type="FunFam" id="3.30.460.10:FF:000001">
    <property type="entry name" value="GTP pyrophosphokinase RelA"/>
    <property type="match status" value="1"/>
</dbReference>
<dbReference type="Pfam" id="PF13291">
    <property type="entry name" value="ACT_4"/>
    <property type="match status" value="1"/>
</dbReference>
<feature type="compositionally biased region" description="Low complexity" evidence="7">
    <location>
        <begin position="571"/>
        <end position="581"/>
    </location>
</feature>